<dbReference type="InterPro" id="IPR052999">
    <property type="entry name" value="PTS1_Protein"/>
</dbReference>
<accession>A0A319CX66</accession>
<evidence type="ECO:0000256" key="1">
    <source>
        <dbReference type="SAM" id="MobiDB-lite"/>
    </source>
</evidence>
<dbReference type="STRING" id="1448320.A0A319CX66"/>
<protein>
    <submittedName>
        <fullName evidence="2">Uncharacterized protein</fullName>
    </submittedName>
</protein>
<feature type="compositionally biased region" description="Acidic residues" evidence="1">
    <location>
        <begin position="325"/>
        <end position="341"/>
    </location>
</feature>
<dbReference type="VEuPathDB" id="FungiDB:BO71DRAFT_363789"/>
<dbReference type="AlphaFoldDB" id="A0A319CX66"/>
<evidence type="ECO:0000313" key="3">
    <source>
        <dbReference type="Proteomes" id="UP000247810"/>
    </source>
</evidence>
<dbReference type="PANTHER" id="PTHR28180:SF2">
    <property type="entry name" value="PEROXISOMAL PROTEIN 2"/>
    <property type="match status" value="1"/>
</dbReference>
<reference evidence="2 3" key="1">
    <citation type="submission" date="2018-02" db="EMBL/GenBank/DDBJ databases">
        <title>The genomes of Aspergillus section Nigri reveals drivers in fungal speciation.</title>
        <authorList>
            <consortium name="DOE Joint Genome Institute"/>
            <person name="Vesth T.C."/>
            <person name="Nybo J."/>
            <person name="Theobald S."/>
            <person name="Brandl J."/>
            <person name="Frisvad J.C."/>
            <person name="Nielsen K.F."/>
            <person name="Lyhne E.K."/>
            <person name="Kogle M.E."/>
            <person name="Kuo A."/>
            <person name="Riley R."/>
            <person name="Clum A."/>
            <person name="Nolan M."/>
            <person name="Lipzen A."/>
            <person name="Salamov A."/>
            <person name="Henrissat B."/>
            <person name="Wiebenga A."/>
            <person name="De vries R.P."/>
            <person name="Grigoriev I.V."/>
            <person name="Mortensen U.H."/>
            <person name="Andersen M.R."/>
            <person name="Baker S.E."/>
        </authorList>
    </citation>
    <scope>NUCLEOTIDE SEQUENCE [LARGE SCALE GENOMIC DNA]</scope>
    <source>
        <strain evidence="2 3">CBS 707.79</strain>
    </source>
</reference>
<feature type="compositionally biased region" description="Basic and acidic residues" evidence="1">
    <location>
        <begin position="342"/>
        <end position="389"/>
    </location>
</feature>
<feature type="region of interest" description="Disordered" evidence="1">
    <location>
        <begin position="320"/>
        <end position="403"/>
    </location>
</feature>
<gene>
    <name evidence="2" type="ORF">BO71DRAFT_363789</name>
</gene>
<dbReference type="PANTHER" id="PTHR28180">
    <property type="entry name" value="CONSERVED MITOCHONDRIAL PROTEIN-RELATED"/>
    <property type="match status" value="1"/>
</dbReference>
<sequence>MVKLTLNIVRMINLPSAHPKTTPAPREIEKIFEKIQQGARTLRVDQQSWLALAAATTITLNSGPALSILFNVATKDTPSISDRVLAAETIREIGLKCIPFNGMPRTINALRAFQADLPEEIVAEMNQEPRRGLTQNNIHRTNKRGRKLWDQVHRPRAAQRYNHYAKLHPDLPVVVVENHFGALLSDPGRKPGASVGRLTMSVIAIACLRAQLGTGSQLHEHVLGLKKAVVDGTWADNMGDAPERGAKWLASQGGIIWMLRWIDNIRKEVKQTVAKLKPEEKGRLYELGSLGAYQSKPHPHKVNDPKYYQHHEDWLKQMERKQMEPEEDELEEEELEEDEHEQNELEKAELEGNEHDNTELEGNEHKLNKHDQTEHKQIEHDQNEPKKAECEEEGLKEDGSPTR</sequence>
<keyword evidence="3" id="KW-1185">Reference proteome</keyword>
<name>A0A319CX66_9EURO</name>
<dbReference type="SUPFAM" id="SSF69118">
    <property type="entry name" value="AhpD-like"/>
    <property type="match status" value="1"/>
</dbReference>
<dbReference type="OrthoDB" id="5392202at2759"/>
<dbReference type="InterPro" id="IPR029032">
    <property type="entry name" value="AhpD-like"/>
</dbReference>
<organism evidence="2 3">
    <name type="scientific">Aspergillus ellipticus CBS 707.79</name>
    <dbReference type="NCBI Taxonomy" id="1448320"/>
    <lineage>
        <taxon>Eukaryota</taxon>
        <taxon>Fungi</taxon>
        <taxon>Dikarya</taxon>
        <taxon>Ascomycota</taxon>
        <taxon>Pezizomycotina</taxon>
        <taxon>Eurotiomycetes</taxon>
        <taxon>Eurotiomycetidae</taxon>
        <taxon>Eurotiales</taxon>
        <taxon>Aspergillaceae</taxon>
        <taxon>Aspergillus</taxon>
        <taxon>Aspergillus subgen. Circumdati</taxon>
    </lineage>
</organism>
<dbReference type="Gene3D" id="1.20.1290.10">
    <property type="entry name" value="AhpD-like"/>
    <property type="match status" value="1"/>
</dbReference>
<dbReference type="EMBL" id="KZ826038">
    <property type="protein sequence ID" value="PYH89269.1"/>
    <property type="molecule type" value="Genomic_DNA"/>
</dbReference>
<dbReference type="Proteomes" id="UP000247810">
    <property type="component" value="Unassembled WGS sequence"/>
</dbReference>
<proteinExistence type="predicted"/>
<evidence type="ECO:0000313" key="2">
    <source>
        <dbReference type="EMBL" id="PYH89269.1"/>
    </source>
</evidence>